<dbReference type="Proteomes" id="UP001498398">
    <property type="component" value="Unassembled WGS sequence"/>
</dbReference>
<dbReference type="Gene3D" id="3.30.450.150">
    <property type="entry name" value="Haem-degrading domain"/>
    <property type="match status" value="1"/>
</dbReference>
<name>A0ABR1K217_9AGAR</name>
<dbReference type="InterPro" id="IPR038084">
    <property type="entry name" value="PduO/GlcC-like_sf"/>
</dbReference>
<sequence>MGIQEVRVQGGAFPIWLENAPICPVAVVACYSGSSQDDHSLVVTSVRDYLNKMLRNSEAAPSMPAPSVASAPPPRPETRSVSSRHDSYYGHHAQSPTSWQDWNLPEVTTVASEYTRPETPYDGHDEEH</sequence>
<keyword evidence="3" id="KW-1185">Reference proteome</keyword>
<gene>
    <name evidence="2" type="ORF">VKT23_002378</name>
</gene>
<organism evidence="2 3">
    <name type="scientific">Marasmiellus scandens</name>
    <dbReference type="NCBI Taxonomy" id="2682957"/>
    <lineage>
        <taxon>Eukaryota</taxon>
        <taxon>Fungi</taxon>
        <taxon>Dikarya</taxon>
        <taxon>Basidiomycota</taxon>
        <taxon>Agaricomycotina</taxon>
        <taxon>Agaricomycetes</taxon>
        <taxon>Agaricomycetidae</taxon>
        <taxon>Agaricales</taxon>
        <taxon>Marasmiineae</taxon>
        <taxon>Omphalotaceae</taxon>
        <taxon>Marasmiellus</taxon>
    </lineage>
</organism>
<dbReference type="EMBL" id="JBANRG010000002">
    <property type="protein sequence ID" value="KAK7470964.1"/>
    <property type="molecule type" value="Genomic_DNA"/>
</dbReference>
<evidence type="ECO:0000256" key="1">
    <source>
        <dbReference type="SAM" id="MobiDB-lite"/>
    </source>
</evidence>
<evidence type="ECO:0000313" key="2">
    <source>
        <dbReference type="EMBL" id="KAK7470964.1"/>
    </source>
</evidence>
<proteinExistence type="predicted"/>
<comment type="caution">
    <text evidence="2">The sequence shown here is derived from an EMBL/GenBank/DDBJ whole genome shotgun (WGS) entry which is preliminary data.</text>
</comment>
<feature type="region of interest" description="Disordered" evidence="1">
    <location>
        <begin position="57"/>
        <end position="104"/>
    </location>
</feature>
<reference evidence="2 3" key="1">
    <citation type="submission" date="2024-01" db="EMBL/GenBank/DDBJ databases">
        <title>A draft genome for the cacao thread blight pathogen Marasmiellus scandens.</title>
        <authorList>
            <person name="Baruah I.K."/>
            <person name="Leung J."/>
            <person name="Bukari Y."/>
            <person name="Amoako-Attah I."/>
            <person name="Meinhardt L.W."/>
            <person name="Bailey B.A."/>
            <person name="Cohen S.P."/>
        </authorList>
    </citation>
    <scope>NUCLEOTIDE SEQUENCE [LARGE SCALE GENOMIC DNA]</scope>
    <source>
        <strain evidence="2 3">GH-19</strain>
    </source>
</reference>
<accession>A0ABR1K217</accession>
<evidence type="ECO:0000313" key="3">
    <source>
        <dbReference type="Proteomes" id="UP001498398"/>
    </source>
</evidence>
<protein>
    <submittedName>
        <fullName evidence="2">Uncharacterized protein</fullName>
    </submittedName>
</protein>
<dbReference type="PROSITE" id="PS51257">
    <property type="entry name" value="PROKAR_LIPOPROTEIN"/>
    <property type="match status" value="1"/>
</dbReference>
<feature type="compositionally biased region" description="Low complexity" evidence="1">
    <location>
        <begin position="57"/>
        <end position="70"/>
    </location>
</feature>